<dbReference type="RefSeq" id="WP_084910380.1">
    <property type="nucleotide sequence ID" value="NZ_CP020739.1"/>
</dbReference>
<evidence type="ECO:0000256" key="2">
    <source>
        <dbReference type="ARBA" id="ARBA00022617"/>
    </source>
</evidence>
<feature type="domain" description="Cytochrome c" evidence="7">
    <location>
        <begin position="19"/>
        <end position="124"/>
    </location>
</feature>
<dbReference type="Pfam" id="PF13442">
    <property type="entry name" value="Cytochrome_CBB3"/>
    <property type="match status" value="1"/>
</dbReference>
<name>A0A2A4FCW9_9BURK</name>
<keyword evidence="3 6" id="KW-0479">Metal-binding</keyword>
<protein>
    <submittedName>
        <fullName evidence="8">Cytochrome C</fullName>
    </submittedName>
</protein>
<evidence type="ECO:0000256" key="1">
    <source>
        <dbReference type="ARBA" id="ARBA00022448"/>
    </source>
</evidence>
<reference evidence="8 9" key="1">
    <citation type="submission" date="2017-01" db="EMBL/GenBank/DDBJ databases">
        <title>Whole-Genome Shotgun Sequencing of Two beta-Proteobacterial Species in Search of the Bulgecin Biosynthetic Cluster.</title>
        <authorList>
            <person name="Horsman M.E."/>
            <person name="Marous D.R."/>
            <person name="Li R."/>
            <person name="Oliver R.A."/>
            <person name="Byun B."/>
            <person name="Emrich S.J."/>
            <person name="Boggess B."/>
            <person name="Townsend C.A."/>
            <person name="Mobashery S."/>
        </authorList>
    </citation>
    <scope>NUCLEOTIDE SEQUENCE [LARGE SCALE GENOMIC DNA]</scope>
    <source>
        <strain evidence="8 9">ATCC 31433</strain>
    </source>
</reference>
<dbReference type="AlphaFoldDB" id="A0A2A4FCW9"/>
<dbReference type="Pfam" id="PF00034">
    <property type="entry name" value="Cytochrom_C"/>
    <property type="match status" value="1"/>
</dbReference>
<evidence type="ECO:0000256" key="3">
    <source>
        <dbReference type="ARBA" id="ARBA00022723"/>
    </source>
</evidence>
<dbReference type="Proteomes" id="UP000217994">
    <property type="component" value="Unassembled WGS sequence"/>
</dbReference>
<sequence length="227" mass="24118">MKRAMIIGAVVAVMGLVGAGVLYGRDILDGMRFEKAMSRIGEADRANAGPWPQPQETCFFCHGQHGQSLNAWYPALSGQPDAYLAAQLRAFARDARHNAYMGPLARDLDDAQINAMAAYFAKQTPTRNEAVPFDAALAKRGMELIQARSCQACHGATLMGKDQAPRLAGQGESYLATQLAAFKSGARHDPSGVMNGVAATLSDEDVRAAAHYLAGISPGARVDVAAR</sequence>
<dbReference type="PROSITE" id="PS51007">
    <property type="entry name" value="CYTC"/>
    <property type="match status" value="2"/>
</dbReference>
<evidence type="ECO:0000256" key="5">
    <source>
        <dbReference type="ARBA" id="ARBA00023004"/>
    </source>
</evidence>
<feature type="domain" description="Cytochrome c" evidence="7">
    <location>
        <begin position="136"/>
        <end position="217"/>
    </location>
</feature>
<dbReference type="GO" id="GO:0046872">
    <property type="term" value="F:metal ion binding"/>
    <property type="evidence" value="ECO:0007669"/>
    <property type="project" value="UniProtKB-KW"/>
</dbReference>
<comment type="caution">
    <text evidence="8">The sequence shown here is derived from an EMBL/GenBank/DDBJ whole genome shotgun (WGS) entry which is preliminary data.</text>
</comment>
<keyword evidence="5 6" id="KW-0408">Iron</keyword>
<evidence type="ECO:0000313" key="8">
    <source>
        <dbReference type="EMBL" id="PCE30468.1"/>
    </source>
</evidence>
<dbReference type="GeneID" id="69006591"/>
<accession>A0A2A4FCW9</accession>
<keyword evidence="1" id="KW-0813">Transport</keyword>
<gene>
    <name evidence="8" type="ORF">BZL54_20535</name>
</gene>
<keyword evidence="2 6" id="KW-0349">Heme</keyword>
<evidence type="ECO:0000313" key="9">
    <source>
        <dbReference type="Proteomes" id="UP000217994"/>
    </source>
</evidence>
<organism evidence="8 9">
    <name type="scientific">Burkholderia ubonensis subsp. mesacidophila</name>
    <dbReference type="NCBI Taxonomy" id="265293"/>
    <lineage>
        <taxon>Bacteria</taxon>
        <taxon>Pseudomonadati</taxon>
        <taxon>Pseudomonadota</taxon>
        <taxon>Betaproteobacteria</taxon>
        <taxon>Burkholderiales</taxon>
        <taxon>Burkholderiaceae</taxon>
        <taxon>Burkholderia</taxon>
        <taxon>Burkholderia cepacia complex</taxon>
    </lineage>
</organism>
<evidence type="ECO:0000259" key="7">
    <source>
        <dbReference type="PROSITE" id="PS51007"/>
    </source>
</evidence>
<dbReference type="PANTHER" id="PTHR33751:SF9">
    <property type="entry name" value="CYTOCHROME C4"/>
    <property type="match status" value="1"/>
</dbReference>
<proteinExistence type="predicted"/>
<dbReference type="GO" id="GO:0009055">
    <property type="term" value="F:electron transfer activity"/>
    <property type="evidence" value="ECO:0007669"/>
    <property type="project" value="InterPro"/>
</dbReference>
<dbReference type="PANTHER" id="PTHR33751">
    <property type="entry name" value="CBB3-TYPE CYTOCHROME C OXIDASE SUBUNIT FIXP"/>
    <property type="match status" value="1"/>
</dbReference>
<evidence type="ECO:0000256" key="4">
    <source>
        <dbReference type="ARBA" id="ARBA00022982"/>
    </source>
</evidence>
<keyword evidence="4" id="KW-0249">Electron transport</keyword>
<dbReference type="GO" id="GO:0020037">
    <property type="term" value="F:heme binding"/>
    <property type="evidence" value="ECO:0007669"/>
    <property type="project" value="InterPro"/>
</dbReference>
<dbReference type="InterPro" id="IPR036909">
    <property type="entry name" value="Cyt_c-like_dom_sf"/>
</dbReference>
<dbReference type="InterPro" id="IPR050597">
    <property type="entry name" value="Cytochrome_c_Oxidase_Subunit"/>
</dbReference>
<dbReference type="InterPro" id="IPR009056">
    <property type="entry name" value="Cyt_c-like_dom"/>
</dbReference>
<dbReference type="SUPFAM" id="SSF46626">
    <property type="entry name" value="Cytochrome c"/>
    <property type="match status" value="2"/>
</dbReference>
<evidence type="ECO:0000256" key="6">
    <source>
        <dbReference type="PROSITE-ProRule" id="PRU00433"/>
    </source>
</evidence>
<dbReference type="Gene3D" id="1.10.760.10">
    <property type="entry name" value="Cytochrome c-like domain"/>
    <property type="match status" value="2"/>
</dbReference>
<dbReference type="EMBL" id="MTZU01000061">
    <property type="protein sequence ID" value="PCE30468.1"/>
    <property type="molecule type" value="Genomic_DNA"/>
</dbReference>